<evidence type="ECO:0000313" key="3">
    <source>
        <dbReference type="Proteomes" id="UP000813824"/>
    </source>
</evidence>
<name>A0A8K0XMP6_9AGAR</name>
<dbReference type="Proteomes" id="UP000813824">
    <property type="component" value="Unassembled WGS sequence"/>
</dbReference>
<accession>A0A8K0XMP6</accession>
<evidence type="ECO:0000259" key="1">
    <source>
        <dbReference type="PROSITE" id="PS50011"/>
    </source>
</evidence>
<organism evidence="2 3">
    <name type="scientific">Cristinia sonorae</name>
    <dbReference type="NCBI Taxonomy" id="1940300"/>
    <lineage>
        <taxon>Eukaryota</taxon>
        <taxon>Fungi</taxon>
        <taxon>Dikarya</taxon>
        <taxon>Basidiomycota</taxon>
        <taxon>Agaricomycotina</taxon>
        <taxon>Agaricomycetes</taxon>
        <taxon>Agaricomycetidae</taxon>
        <taxon>Agaricales</taxon>
        <taxon>Pleurotineae</taxon>
        <taxon>Stephanosporaceae</taxon>
        <taxon>Cristinia</taxon>
    </lineage>
</organism>
<dbReference type="PROSITE" id="PS00108">
    <property type="entry name" value="PROTEIN_KINASE_ST"/>
    <property type="match status" value="1"/>
</dbReference>
<comment type="caution">
    <text evidence="2">The sequence shown here is derived from an EMBL/GenBank/DDBJ whole genome shotgun (WGS) entry which is preliminary data.</text>
</comment>
<keyword evidence="3" id="KW-1185">Reference proteome</keyword>
<dbReference type="PANTHER" id="PTHR44167:SF18">
    <property type="entry name" value="PROTEIN KINASE DOMAIN-CONTAINING PROTEIN"/>
    <property type="match status" value="1"/>
</dbReference>
<dbReference type="GO" id="GO:0044773">
    <property type="term" value="P:mitotic DNA damage checkpoint signaling"/>
    <property type="evidence" value="ECO:0007669"/>
    <property type="project" value="TreeGrafter"/>
</dbReference>
<reference evidence="2" key="1">
    <citation type="journal article" date="2021" name="New Phytol.">
        <title>Evolutionary innovations through gain and loss of genes in the ectomycorrhizal Boletales.</title>
        <authorList>
            <person name="Wu G."/>
            <person name="Miyauchi S."/>
            <person name="Morin E."/>
            <person name="Kuo A."/>
            <person name="Drula E."/>
            <person name="Varga T."/>
            <person name="Kohler A."/>
            <person name="Feng B."/>
            <person name="Cao Y."/>
            <person name="Lipzen A."/>
            <person name="Daum C."/>
            <person name="Hundley H."/>
            <person name="Pangilinan J."/>
            <person name="Johnson J."/>
            <person name="Barry K."/>
            <person name="LaButti K."/>
            <person name="Ng V."/>
            <person name="Ahrendt S."/>
            <person name="Min B."/>
            <person name="Choi I.G."/>
            <person name="Park H."/>
            <person name="Plett J.M."/>
            <person name="Magnuson J."/>
            <person name="Spatafora J.W."/>
            <person name="Nagy L.G."/>
            <person name="Henrissat B."/>
            <person name="Grigoriev I.V."/>
            <person name="Yang Z.L."/>
            <person name="Xu J."/>
            <person name="Martin F.M."/>
        </authorList>
    </citation>
    <scope>NUCLEOTIDE SEQUENCE</scope>
    <source>
        <strain evidence="2">KKN 215</strain>
    </source>
</reference>
<sequence>MSSSSLDIPSLFETCEDGMFMDKPYSVAAQRINFWDSEPVRHWFTDRGYTPYTRSAYQFYWEDYFKPFSCPKVSCGATNWEQDLYPYAYHTEHRNEVLATDVTVQNLVRLDVQDTTGKFVFAQNASGRHLAFKLVLTDSDEFRTATLIQQQGLEIMEHGLVPVLDVLPANDQFSFIVMPRWGRNAFVSFCVTDADVYRMMHKLLKALAFLHRHKIIHRDIKGLNTLVNYFCFWSFELNTASEIARHHAGRIECGMMDFSLAIIAPQTADVKSYSLPYGFAWAGSWPQPHDIDQGEFEYNPFAFDVASLGILFSQEFQHLAPQIPLLAPLIDRMTTRNLAKRCTAEEALSFFEEMTRLYPARGLECSKERPTVPPYDLSNRWDCLPPEFVSKWSHYREPPIPKRVLVLRWLYNHGCCNLLPRLRLFFFRLKCRVISMLSLIGIRS</sequence>
<dbReference type="GO" id="GO:0005737">
    <property type="term" value="C:cytoplasm"/>
    <property type="evidence" value="ECO:0007669"/>
    <property type="project" value="TreeGrafter"/>
</dbReference>
<dbReference type="GO" id="GO:0005524">
    <property type="term" value="F:ATP binding"/>
    <property type="evidence" value="ECO:0007669"/>
    <property type="project" value="InterPro"/>
</dbReference>
<dbReference type="AlphaFoldDB" id="A0A8K0XMP6"/>
<evidence type="ECO:0000313" key="2">
    <source>
        <dbReference type="EMBL" id="KAH8092593.1"/>
    </source>
</evidence>
<proteinExistence type="predicted"/>
<dbReference type="InterPro" id="IPR000719">
    <property type="entry name" value="Prot_kinase_dom"/>
</dbReference>
<dbReference type="SMART" id="SM00220">
    <property type="entry name" value="S_TKc"/>
    <property type="match status" value="1"/>
</dbReference>
<dbReference type="GO" id="GO:0004674">
    <property type="term" value="F:protein serine/threonine kinase activity"/>
    <property type="evidence" value="ECO:0007669"/>
    <property type="project" value="TreeGrafter"/>
</dbReference>
<dbReference type="Gene3D" id="1.10.510.10">
    <property type="entry name" value="Transferase(Phosphotransferase) domain 1"/>
    <property type="match status" value="1"/>
</dbReference>
<gene>
    <name evidence="2" type="ORF">BXZ70DRAFT_950601</name>
</gene>
<dbReference type="InterPro" id="IPR011009">
    <property type="entry name" value="Kinase-like_dom_sf"/>
</dbReference>
<dbReference type="EMBL" id="JAEVFJ010000031">
    <property type="protein sequence ID" value="KAH8092593.1"/>
    <property type="molecule type" value="Genomic_DNA"/>
</dbReference>
<dbReference type="OrthoDB" id="2722301at2759"/>
<dbReference type="PROSITE" id="PS50011">
    <property type="entry name" value="PROTEIN_KINASE_DOM"/>
    <property type="match status" value="1"/>
</dbReference>
<dbReference type="InterPro" id="IPR008271">
    <property type="entry name" value="Ser/Thr_kinase_AS"/>
</dbReference>
<feature type="domain" description="Protein kinase" evidence="1">
    <location>
        <begin position="105"/>
        <end position="389"/>
    </location>
</feature>
<dbReference type="SUPFAM" id="SSF56112">
    <property type="entry name" value="Protein kinase-like (PK-like)"/>
    <property type="match status" value="1"/>
</dbReference>
<dbReference type="GO" id="GO:0005634">
    <property type="term" value="C:nucleus"/>
    <property type="evidence" value="ECO:0007669"/>
    <property type="project" value="TreeGrafter"/>
</dbReference>
<protein>
    <recommendedName>
        <fullName evidence="1">Protein kinase domain-containing protein</fullName>
    </recommendedName>
</protein>
<dbReference type="PANTHER" id="PTHR44167">
    <property type="entry name" value="OVARIAN-SPECIFIC SERINE/THREONINE-PROTEIN KINASE LOK-RELATED"/>
    <property type="match status" value="1"/>
</dbReference>